<dbReference type="eggNOG" id="ENOG5032U2M">
    <property type="taxonomic scope" value="Bacteria"/>
</dbReference>
<protein>
    <recommendedName>
        <fullName evidence="1">DUF7709 domain-containing protein</fullName>
    </recommendedName>
</protein>
<dbReference type="InterPro" id="IPR056126">
    <property type="entry name" value="DUF7709"/>
</dbReference>
<dbReference type="AlphaFoldDB" id="V2TSQ1"/>
<evidence type="ECO:0000259" key="1">
    <source>
        <dbReference type="Pfam" id="PF24813"/>
    </source>
</evidence>
<name>V2TSQ1_9GAMM</name>
<evidence type="ECO:0000313" key="2">
    <source>
        <dbReference type="EMBL" id="ESK40916.1"/>
    </source>
</evidence>
<dbReference type="PATRIC" id="fig|1392540.3.peg.334"/>
<comment type="caution">
    <text evidence="2">The sequence shown here is derived from an EMBL/GenBank/DDBJ whole genome shotgun (WGS) entry which is preliminary data.</text>
</comment>
<gene>
    <name evidence="2" type="ORF">P256_00344</name>
</gene>
<reference evidence="2 3" key="1">
    <citation type="submission" date="2013-10" db="EMBL/GenBank/DDBJ databases">
        <title>The Genome Sequence of Acinetobacter nectaris CIP 110549.</title>
        <authorList>
            <consortium name="The Broad Institute Genomics Platform"/>
            <consortium name="The Broad Institute Genome Sequencing Center for Infectious Disease"/>
            <person name="Cerqueira G."/>
            <person name="Feldgarden M."/>
            <person name="Courvalin P."/>
            <person name="Grillot-Courvalin C."/>
            <person name="Clermont D."/>
            <person name="Rocha E."/>
            <person name="Yoon E.-J."/>
            <person name="Nemec A."/>
            <person name="Young S.K."/>
            <person name="Zeng Q."/>
            <person name="Gargeya S."/>
            <person name="Fitzgerald M."/>
            <person name="Abouelleil A."/>
            <person name="Alvarado L."/>
            <person name="Berlin A.M."/>
            <person name="Chapman S.B."/>
            <person name="Gainer-Dewar J."/>
            <person name="Goldberg J."/>
            <person name="Gnerre S."/>
            <person name="Griggs A."/>
            <person name="Gujja S."/>
            <person name="Hansen M."/>
            <person name="Howarth C."/>
            <person name="Imamovic A."/>
            <person name="Ireland A."/>
            <person name="Larimer J."/>
            <person name="McCowan C."/>
            <person name="Murphy C."/>
            <person name="Pearson M."/>
            <person name="Poon T.W."/>
            <person name="Priest M."/>
            <person name="Roberts A."/>
            <person name="Saif S."/>
            <person name="Shea T."/>
            <person name="Sykes S."/>
            <person name="Wortman J."/>
            <person name="Nusbaum C."/>
            <person name="Birren B."/>
        </authorList>
    </citation>
    <scope>NUCLEOTIDE SEQUENCE [LARGE SCALE GENOMIC DNA]</scope>
    <source>
        <strain evidence="2 3">CIP 110549</strain>
    </source>
</reference>
<feature type="domain" description="DUF7709" evidence="1">
    <location>
        <begin position="6"/>
        <end position="98"/>
    </location>
</feature>
<dbReference type="Pfam" id="PF24813">
    <property type="entry name" value="DUF7709"/>
    <property type="match status" value="1"/>
</dbReference>
<keyword evidence="3" id="KW-1185">Reference proteome</keyword>
<accession>V2TSQ1</accession>
<evidence type="ECO:0000313" key="3">
    <source>
        <dbReference type="Proteomes" id="UP000023785"/>
    </source>
</evidence>
<organism evidence="2 3">
    <name type="scientific">Acinetobacter nectaris CIP 110549</name>
    <dbReference type="NCBI Taxonomy" id="1392540"/>
    <lineage>
        <taxon>Bacteria</taxon>
        <taxon>Pseudomonadati</taxon>
        <taxon>Pseudomonadota</taxon>
        <taxon>Gammaproteobacteria</taxon>
        <taxon>Moraxellales</taxon>
        <taxon>Moraxellaceae</taxon>
        <taxon>Acinetobacter</taxon>
    </lineage>
</organism>
<sequence>MDTNKKLSEVNQKVLQESQSFPTVKLKDGTPVQTGTVAALLYNIQLYNQGERGQIEDELRLAIPTLFKIGFFDLFTPNEWISPHDLGRSFVGHAAQAYLVNQS</sequence>
<dbReference type="Proteomes" id="UP000023785">
    <property type="component" value="Unassembled WGS sequence"/>
</dbReference>
<dbReference type="EMBL" id="AYER01000002">
    <property type="protein sequence ID" value="ESK40916.1"/>
    <property type="molecule type" value="Genomic_DNA"/>
</dbReference>
<proteinExistence type="predicted"/>
<dbReference type="HOGENOM" id="CLU_175489_0_0_6"/>